<comment type="caution">
    <text evidence="2">The sequence shown here is derived from an EMBL/GenBank/DDBJ whole genome shotgun (WGS) entry which is preliminary data.</text>
</comment>
<evidence type="ECO:0000313" key="3">
    <source>
        <dbReference type="Proteomes" id="UP000824120"/>
    </source>
</evidence>
<proteinExistence type="predicted"/>
<keyword evidence="3" id="KW-1185">Reference proteome</keyword>
<reference evidence="2 3" key="1">
    <citation type="submission" date="2020-09" db="EMBL/GenBank/DDBJ databases">
        <title>De no assembly of potato wild relative species, Solanum commersonii.</title>
        <authorList>
            <person name="Cho K."/>
        </authorList>
    </citation>
    <scope>NUCLEOTIDE SEQUENCE [LARGE SCALE GENOMIC DNA]</scope>
    <source>
        <strain evidence="2">LZ3.2</strain>
        <tissue evidence="2">Leaf</tissue>
    </source>
</reference>
<protein>
    <submittedName>
        <fullName evidence="2">Uncharacterized protein</fullName>
    </submittedName>
</protein>
<evidence type="ECO:0000256" key="1">
    <source>
        <dbReference type="SAM" id="MobiDB-lite"/>
    </source>
</evidence>
<accession>A0A9J5XWH1</accession>
<name>A0A9J5XWH1_SOLCO</name>
<dbReference type="AlphaFoldDB" id="A0A9J5XWH1"/>
<gene>
    <name evidence="2" type="ORF">H5410_043051</name>
</gene>
<organism evidence="2 3">
    <name type="scientific">Solanum commersonii</name>
    <name type="common">Commerson's wild potato</name>
    <name type="synonym">Commerson's nightshade</name>
    <dbReference type="NCBI Taxonomy" id="4109"/>
    <lineage>
        <taxon>Eukaryota</taxon>
        <taxon>Viridiplantae</taxon>
        <taxon>Streptophyta</taxon>
        <taxon>Embryophyta</taxon>
        <taxon>Tracheophyta</taxon>
        <taxon>Spermatophyta</taxon>
        <taxon>Magnoliopsida</taxon>
        <taxon>eudicotyledons</taxon>
        <taxon>Gunneridae</taxon>
        <taxon>Pentapetalae</taxon>
        <taxon>asterids</taxon>
        <taxon>lamiids</taxon>
        <taxon>Solanales</taxon>
        <taxon>Solanaceae</taxon>
        <taxon>Solanoideae</taxon>
        <taxon>Solaneae</taxon>
        <taxon>Solanum</taxon>
    </lineage>
</organism>
<feature type="compositionally biased region" description="Basic and acidic residues" evidence="1">
    <location>
        <begin position="7"/>
        <end position="19"/>
    </location>
</feature>
<sequence>MIYQDRMVPDRTGTERNRNEPVPIYGISGPNHDTVPFRIPVQCIPSRPEYYRTGTVSVQPVPVPCLRLDPK</sequence>
<dbReference type="EMBL" id="JACXVP010000008">
    <property type="protein sequence ID" value="KAG5592537.1"/>
    <property type="molecule type" value="Genomic_DNA"/>
</dbReference>
<feature type="region of interest" description="Disordered" evidence="1">
    <location>
        <begin position="1"/>
        <end position="29"/>
    </location>
</feature>
<dbReference type="Proteomes" id="UP000824120">
    <property type="component" value="Chromosome 8"/>
</dbReference>
<evidence type="ECO:0000313" key="2">
    <source>
        <dbReference type="EMBL" id="KAG5592537.1"/>
    </source>
</evidence>